<evidence type="ECO:0008006" key="5">
    <source>
        <dbReference type="Google" id="ProtNLM"/>
    </source>
</evidence>
<keyword evidence="1" id="KW-0042">Antenna complex</keyword>
<dbReference type="InterPro" id="IPR016024">
    <property type="entry name" value="ARM-type_fold"/>
</dbReference>
<evidence type="ECO:0000256" key="2">
    <source>
        <dbReference type="ARBA" id="ARBA00022738"/>
    </source>
</evidence>
<dbReference type="Proteomes" id="UP000217895">
    <property type="component" value="Chromosome"/>
</dbReference>
<name>A0A1Z4J9H6_LEPBY</name>
<dbReference type="InterPro" id="IPR011989">
    <property type="entry name" value="ARM-like"/>
</dbReference>
<dbReference type="EMBL" id="AP018203">
    <property type="protein sequence ID" value="BAY53390.1"/>
    <property type="molecule type" value="Genomic_DNA"/>
</dbReference>
<organism evidence="3 4">
    <name type="scientific">Leptolyngbya boryana NIES-2135</name>
    <dbReference type="NCBI Taxonomy" id="1973484"/>
    <lineage>
        <taxon>Bacteria</taxon>
        <taxon>Bacillati</taxon>
        <taxon>Cyanobacteriota</taxon>
        <taxon>Cyanophyceae</taxon>
        <taxon>Leptolyngbyales</taxon>
        <taxon>Leptolyngbyaceae</taxon>
        <taxon>Leptolyngbya group</taxon>
        <taxon>Leptolyngbya</taxon>
    </lineage>
</organism>
<evidence type="ECO:0000256" key="1">
    <source>
        <dbReference type="ARBA" id="ARBA00022549"/>
    </source>
</evidence>
<reference evidence="3 4" key="1">
    <citation type="submission" date="2017-06" db="EMBL/GenBank/DDBJ databases">
        <title>Genome sequencing of cyanobaciteial culture collection at National Institute for Environmental Studies (NIES).</title>
        <authorList>
            <person name="Hirose Y."/>
            <person name="Shimura Y."/>
            <person name="Fujisawa T."/>
            <person name="Nakamura Y."/>
            <person name="Kawachi M."/>
        </authorList>
    </citation>
    <scope>NUCLEOTIDE SEQUENCE [LARGE SCALE GENOMIC DNA]</scope>
    <source>
        <strain evidence="3 4">NIES-2135</strain>
    </source>
</reference>
<keyword evidence="4" id="KW-1185">Reference proteome</keyword>
<accession>A0A1Z4J9H6</accession>
<evidence type="ECO:0000313" key="3">
    <source>
        <dbReference type="EMBL" id="BAY53390.1"/>
    </source>
</evidence>
<sequence>MQVDWEKLATELGAIHIHGSQVSLEAIETLLGEDFFAQAVECCINLEEGWGLAEGILRILRPLGMKHCYNIYKTSHDIEKRRSAVWLLKYTSNREVLEYISELLADPDAQIQKNVTEILDQMSFWGEINDKEMMSVLELAVDHPNEAVRKFAIGTVHEETIQGIDDFTKRLTDGLRQELYQWQKRLKFETIHGLDLRCTPWYGQFQLSFLTAQEDFDLAEAYHDKNYYQWRLNDLPYHGYEISTLGEWMQKEFEKSRLSLGCLELFLSACVTALKSSAVQKVLRRYNLSQDFQITVFRPNSSFPQKNFYF</sequence>
<evidence type="ECO:0000313" key="4">
    <source>
        <dbReference type="Proteomes" id="UP000217895"/>
    </source>
</evidence>
<protein>
    <recommendedName>
        <fullName evidence="5">HEAT repeat domain-containing protein</fullName>
    </recommendedName>
</protein>
<dbReference type="AlphaFoldDB" id="A0A1Z4J9H6"/>
<gene>
    <name evidence="3" type="ORF">NIES2135_01950</name>
</gene>
<dbReference type="GO" id="GO:0030089">
    <property type="term" value="C:phycobilisome"/>
    <property type="evidence" value="ECO:0007669"/>
    <property type="project" value="UniProtKB-KW"/>
</dbReference>
<dbReference type="Gene3D" id="1.25.10.10">
    <property type="entry name" value="Leucine-rich Repeat Variant"/>
    <property type="match status" value="1"/>
</dbReference>
<proteinExistence type="predicted"/>
<keyword evidence="2" id="KW-0605">Phycobilisome</keyword>
<dbReference type="SUPFAM" id="SSF48371">
    <property type="entry name" value="ARM repeat"/>
    <property type="match status" value="1"/>
</dbReference>